<evidence type="ECO:0000313" key="3">
    <source>
        <dbReference type="EMBL" id="GJT69692.1"/>
    </source>
</evidence>
<dbReference type="Proteomes" id="UP001151760">
    <property type="component" value="Unassembled WGS sequence"/>
</dbReference>
<feature type="compositionally biased region" description="Low complexity" evidence="2">
    <location>
        <begin position="1"/>
        <end position="18"/>
    </location>
</feature>
<evidence type="ECO:0000313" key="4">
    <source>
        <dbReference type="Proteomes" id="UP001151760"/>
    </source>
</evidence>
<accession>A0ABQ5G256</accession>
<sequence>MDESTTTISSQLSSQQSQEKGKGILIEPVKPVNNQIRFDEETALNLQAEFDEEERLAREKAEKEEEANIALIETWDDIQAKIDDDH</sequence>
<dbReference type="EMBL" id="BQNB010018011">
    <property type="protein sequence ID" value="GJT69692.1"/>
    <property type="molecule type" value="Genomic_DNA"/>
</dbReference>
<keyword evidence="4" id="KW-1185">Reference proteome</keyword>
<keyword evidence="1" id="KW-0175">Coiled coil</keyword>
<organism evidence="3 4">
    <name type="scientific">Tanacetum coccineum</name>
    <dbReference type="NCBI Taxonomy" id="301880"/>
    <lineage>
        <taxon>Eukaryota</taxon>
        <taxon>Viridiplantae</taxon>
        <taxon>Streptophyta</taxon>
        <taxon>Embryophyta</taxon>
        <taxon>Tracheophyta</taxon>
        <taxon>Spermatophyta</taxon>
        <taxon>Magnoliopsida</taxon>
        <taxon>eudicotyledons</taxon>
        <taxon>Gunneridae</taxon>
        <taxon>Pentapetalae</taxon>
        <taxon>asterids</taxon>
        <taxon>campanulids</taxon>
        <taxon>Asterales</taxon>
        <taxon>Asteraceae</taxon>
        <taxon>Asteroideae</taxon>
        <taxon>Anthemideae</taxon>
        <taxon>Anthemidinae</taxon>
        <taxon>Tanacetum</taxon>
    </lineage>
</organism>
<comment type="caution">
    <text evidence="3">The sequence shown here is derived from an EMBL/GenBank/DDBJ whole genome shotgun (WGS) entry which is preliminary data.</text>
</comment>
<gene>
    <name evidence="3" type="ORF">Tco_1028978</name>
</gene>
<proteinExistence type="predicted"/>
<reference evidence="3" key="1">
    <citation type="journal article" date="2022" name="Int. J. Mol. Sci.">
        <title>Draft Genome of Tanacetum Coccineum: Genomic Comparison of Closely Related Tanacetum-Family Plants.</title>
        <authorList>
            <person name="Yamashiro T."/>
            <person name="Shiraishi A."/>
            <person name="Nakayama K."/>
            <person name="Satake H."/>
        </authorList>
    </citation>
    <scope>NUCLEOTIDE SEQUENCE</scope>
</reference>
<evidence type="ECO:0000256" key="1">
    <source>
        <dbReference type="SAM" id="Coils"/>
    </source>
</evidence>
<feature type="coiled-coil region" evidence="1">
    <location>
        <begin position="43"/>
        <end position="73"/>
    </location>
</feature>
<protein>
    <submittedName>
        <fullName evidence="3">Uncharacterized protein</fullName>
    </submittedName>
</protein>
<feature type="region of interest" description="Disordered" evidence="2">
    <location>
        <begin position="1"/>
        <end position="26"/>
    </location>
</feature>
<reference evidence="3" key="2">
    <citation type="submission" date="2022-01" db="EMBL/GenBank/DDBJ databases">
        <authorList>
            <person name="Yamashiro T."/>
            <person name="Shiraishi A."/>
            <person name="Satake H."/>
            <person name="Nakayama K."/>
        </authorList>
    </citation>
    <scope>NUCLEOTIDE SEQUENCE</scope>
</reference>
<evidence type="ECO:0000256" key="2">
    <source>
        <dbReference type="SAM" id="MobiDB-lite"/>
    </source>
</evidence>
<name>A0ABQ5G256_9ASTR</name>